<proteinExistence type="predicted"/>
<protein>
    <submittedName>
        <fullName evidence="2">Acetyltransferase (GNAT) domain-containing protein</fullName>
    </submittedName>
</protein>
<feature type="domain" description="N-acetyltransferase" evidence="1">
    <location>
        <begin position="1"/>
        <end position="139"/>
    </location>
</feature>
<dbReference type="GO" id="GO:0016747">
    <property type="term" value="F:acyltransferase activity, transferring groups other than amino-acyl groups"/>
    <property type="evidence" value="ECO:0007669"/>
    <property type="project" value="InterPro"/>
</dbReference>
<dbReference type="Gene3D" id="3.40.630.90">
    <property type="match status" value="1"/>
</dbReference>
<dbReference type="Pfam" id="PF00583">
    <property type="entry name" value="Acetyltransf_1"/>
    <property type="match status" value="1"/>
</dbReference>
<evidence type="ECO:0000259" key="1">
    <source>
        <dbReference type="PROSITE" id="PS51186"/>
    </source>
</evidence>
<name>A0A1I3USX3_9RHOB</name>
<keyword evidence="2" id="KW-0808">Transferase</keyword>
<dbReference type="RefSeq" id="WP_331711559.1">
    <property type="nucleotide sequence ID" value="NZ_FORY01000012.1"/>
</dbReference>
<dbReference type="Proteomes" id="UP000183299">
    <property type="component" value="Unassembled WGS sequence"/>
</dbReference>
<gene>
    <name evidence="2" type="ORF">SAMN04488138_11235</name>
</gene>
<dbReference type="PROSITE" id="PS51186">
    <property type="entry name" value="GNAT"/>
    <property type="match status" value="1"/>
</dbReference>
<sequence length="277" mass="29257">MILRTAQSEDVAAMLDWAASEGWNPGLEDAEAFACADADGFFVAEKKGGLAAAISVVNHSPGFAFLGLYICRPNYRGRGIGLKLWSHALDHAGDRTVGLDGVAEQQANYAKSGFVKTGETIRFEGPVPDIAVEGLRLLGPREAANLGQLDLLANGFLRPRFLSSWLVNTETRCTVVLDGAEGPVGFATARLCHYGCKVGPLIAPTAEAALELMSAATRALGQSHAILDVPGAQSGFCDTLVSLGWQATFETARMYRGTPPQPAHPESLFGVATLELG</sequence>
<dbReference type="Gene3D" id="3.40.630.30">
    <property type="match status" value="1"/>
</dbReference>
<dbReference type="PANTHER" id="PTHR47237">
    <property type="entry name" value="SLL0310 PROTEIN"/>
    <property type="match status" value="1"/>
</dbReference>
<keyword evidence="3" id="KW-1185">Reference proteome</keyword>
<dbReference type="CDD" id="cd04301">
    <property type="entry name" value="NAT_SF"/>
    <property type="match status" value="1"/>
</dbReference>
<reference evidence="2 3" key="1">
    <citation type="submission" date="2016-10" db="EMBL/GenBank/DDBJ databases">
        <authorList>
            <person name="de Groot N.N."/>
        </authorList>
    </citation>
    <scope>NUCLEOTIDE SEQUENCE [LARGE SCALE GENOMIC DNA]</scope>
    <source>
        <strain evidence="2 3">CGMCC 1.8891</strain>
    </source>
</reference>
<dbReference type="InterPro" id="IPR016181">
    <property type="entry name" value="Acyl_CoA_acyltransferase"/>
</dbReference>
<organism evidence="2 3">
    <name type="scientific">Celeribacter halophilus</name>
    <dbReference type="NCBI Taxonomy" id="576117"/>
    <lineage>
        <taxon>Bacteria</taxon>
        <taxon>Pseudomonadati</taxon>
        <taxon>Pseudomonadota</taxon>
        <taxon>Alphaproteobacteria</taxon>
        <taxon>Rhodobacterales</taxon>
        <taxon>Roseobacteraceae</taxon>
        <taxon>Celeribacter</taxon>
    </lineage>
</organism>
<accession>A0A1I3USX3</accession>
<evidence type="ECO:0000313" key="3">
    <source>
        <dbReference type="Proteomes" id="UP000183299"/>
    </source>
</evidence>
<dbReference type="SUPFAM" id="SSF55729">
    <property type="entry name" value="Acyl-CoA N-acyltransferases (Nat)"/>
    <property type="match status" value="1"/>
</dbReference>
<dbReference type="STRING" id="576117.SAMN04488138_11235"/>
<dbReference type="Pfam" id="PF18014">
    <property type="entry name" value="Acetyltransf_18"/>
    <property type="match status" value="1"/>
</dbReference>
<dbReference type="InterPro" id="IPR052729">
    <property type="entry name" value="Acyl/Acetyltrans_Enzymes"/>
</dbReference>
<evidence type="ECO:0000313" key="2">
    <source>
        <dbReference type="EMBL" id="SFJ84977.1"/>
    </source>
</evidence>
<dbReference type="PANTHER" id="PTHR47237:SF1">
    <property type="entry name" value="SLL0310 PROTEIN"/>
    <property type="match status" value="1"/>
</dbReference>
<dbReference type="EMBL" id="FORY01000012">
    <property type="protein sequence ID" value="SFJ84977.1"/>
    <property type="molecule type" value="Genomic_DNA"/>
</dbReference>
<dbReference type="AlphaFoldDB" id="A0A1I3USX3"/>
<dbReference type="InterPro" id="IPR041496">
    <property type="entry name" value="YitH/HolE_GNAT"/>
</dbReference>
<dbReference type="InterPro" id="IPR000182">
    <property type="entry name" value="GNAT_dom"/>
</dbReference>
<dbReference type="GeneID" id="98666004"/>